<dbReference type="SUPFAM" id="SSF48498">
    <property type="entry name" value="Tetracyclin repressor-like, C-terminal domain"/>
    <property type="match status" value="1"/>
</dbReference>
<protein>
    <submittedName>
        <fullName evidence="6">TetR family transcriptional regulator</fullName>
    </submittedName>
</protein>
<evidence type="ECO:0000313" key="7">
    <source>
        <dbReference type="Proteomes" id="UP001315278"/>
    </source>
</evidence>
<gene>
    <name evidence="6" type="ORF">JQ615_27225</name>
</gene>
<keyword evidence="7" id="KW-1185">Reference proteome</keyword>
<dbReference type="Proteomes" id="UP001315278">
    <property type="component" value="Unassembled WGS sequence"/>
</dbReference>
<keyword evidence="2 4" id="KW-0238">DNA-binding</keyword>
<dbReference type="Pfam" id="PF17940">
    <property type="entry name" value="TetR_C_31"/>
    <property type="match status" value="1"/>
</dbReference>
<evidence type="ECO:0000256" key="2">
    <source>
        <dbReference type="ARBA" id="ARBA00023125"/>
    </source>
</evidence>
<name>A0ABS5FQL2_9BRAD</name>
<dbReference type="InterPro" id="IPR050109">
    <property type="entry name" value="HTH-type_TetR-like_transc_reg"/>
</dbReference>
<dbReference type="PROSITE" id="PS50977">
    <property type="entry name" value="HTH_TETR_2"/>
    <property type="match status" value="1"/>
</dbReference>
<feature type="domain" description="HTH tetR-type" evidence="5">
    <location>
        <begin position="2"/>
        <end position="62"/>
    </location>
</feature>
<keyword evidence="1" id="KW-0805">Transcription regulation</keyword>
<dbReference type="PANTHER" id="PTHR30055:SF234">
    <property type="entry name" value="HTH-TYPE TRANSCRIPTIONAL REGULATOR BETI"/>
    <property type="match status" value="1"/>
</dbReference>
<dbReference type="Gene3D" id="1.10.357.10">
    <property type="entry name" value="Tetracycline Repressor, domain 2"/>
    <property type="match status" value="1"/>
</dbReference>
<proteinExistence type="predicted"/>
<dbReference type="SUPFAM" id="SSF46689">
    <property type="entry name" value="Homeodomain-like"/>
    <property type="match status" value="1"/>
</dbReference>
<evidence type="ECO:0000256" key="1">
    <source>
        <dbReference type="ARBA" id="ARBA00023015"/>
    </source>
</evidence>
<feature type="DNA-binding region" description="H-T-H motif" evidence="4">
    <location>
        <begin position="25"/>
        <end position="44"/>
    </location>
</feature>
<comment type="caution">
    <text evidence="6">The sequence shown here is derived from an EMBL/GenBank/DDBJ whole genome shotgun (WGS) entry which is preliminary data.</text>
</comment>
<dbReference type="EMBL" id="JAFCJH010000034">
    <property type="protein sequence ID" value="MBR0799085.1"/>
    <property type="molecule type" value="Genomic_DNA"/>
</dbReference>
<dbReference type="Pfam" id="PF00440">
    <property type="entry name" value="TetR_N"/>
    <property type="match status" value="1"/>
</dbReference>
<reference evidence="7" key="1">
    <citation type="journal article" date="2021" name="ISME J.">
        <title>Evolutionary origin and ecological implication of a unique nif island in free-living Bradyrhizobium lineages.</title>
        <authorList>
            <person name="Tao J."/>
        </authorList>
    </citation>
    <scope>NUCLEOTIDE SEQUENCE [LARGE SCALE GENOMIC DNA]</scope>
    <source>
        <strain evidence="7">SZCCT0434</strain>
    </source>
</reference>
<accession>A0ABS5FQL2</accession>
<dbReference type="PANTHER" id="PTHR30055">
    <property type="entry name" value="HTH-TYPE TRANSCRIPTIONAL REGULATOR RUTR"/>
    <property type="match status" value="1"/>
</dbReference>
<sequence length="180" mass="19792">MEDRRQQILDAGLAILREEGLPGFTQPRIAARSGLRQSHLTYYFPTRTALLAAVARQAVDVQLAAAGNMIGRIASPRSAPATIASVVIRHENTRVLVALNQAADQEPALRELFNELTDRFIEQLRAMLEKFSMKPDQATVDLVHALFVGLSVIDLATSRDRGEARAKAVMKKAFDLLATD</sequence>
<organism evidence="6 7">
    <name type="scientific">Bradyrhizobium jicamae</name>
    <dbReference type="NCBI Taxonomy" id="280332"/>
    <lineage>
        <taxon>Bacteria</taxon>
        <taxon>Pseudomonadati</taxon>
        <taxon>Pseudomonadota</taxon>
        <taxon>Alphaproteobacteria</taxon>
        <taxon>Hyphomicrobiales</taxon>
        <taxon>Nitrobacteraceae</taxon>
        <taxon>Bradyrhizobium</taxon>
    </lineage>
</organism>
<evidence type="ECO:0000313" key="6">
    <source>
        <dbReference type="EMBL" id="MBR0799085.1"/>
    </source>
</evidence>
<dbReference type="InterPro" id="IPR036271">
    <property type="entry name" value="Tet_transcr_reg_TetR-rel_C_sf"/>
</dbReference>
<dbReference type="InterPro" id="IPR001647">
    <property type="entry name" value="HTH_TetR"/>
</dbReference>
<dbReference type="PRINTS" id="PR00455">
    <property type="entry name" value="HTHTETR"/>
</dbReference>
<keyword evidence="3" id="KW-0804">Transcription</keyword>
<evidence type="ECO:0000256" key="3">
    <source>
        <dbReference type="ARBA" id="ARBA00023163"/>
    </source>
</evidence>
<dbReference type="InterPro" id="IPR041583">
    <property type="entry name" value="TetR_C_31"/>
</dbReference>
<evidence type="ECO:0000259" key="5">
    <source>
        <dbReference type="PROSITE" id="PS50977"/>
    </source>
</evidence>
<evidence type="ECO:0000256" key="4">
    <source>
        <dbReference type="PROSITE-ProRule" id="PRU00335"/>
    </source>
</evidence>
<dbReference type="InterPro" id="IPR009057">
    <property type="entry name" value="Homeodomain-like_sf"/>
</dbReference>